<dbReference type="InterPro" id="IPR037278">
    <property type="entry name" value="ARFGAP/RecO"/>
</dbReference>
<dbReference type="PRINTS" id="PR00405">
    <property type="entry name" value="REVINTRACTNG"/>
</dbReference>
<evidence type="ECO:0000313" key="13">
    <source>
        <dbReference type="Proteomes" id="UP000694568"/>
    </source>
</evidence>
<sequence length="641" mass="72192">MTVKLDFEECLKDSPRFRAEIEVVQNDVCELETRLEKVRHMMDVRRFKDVRRGFERGSECLEGALVRNAQAPRGKQHEVEEASNALLNARKTFRSEALDYVLEVRKNMLSLMEAQAQLFQHGHQSFSELEEYRQKLNEEHTQFVLNSAREKRDMEQRHAAIKKKDVSYDDSIMDFNADAANGIAMEGYLYKRASNAFKTWSRRWFSIQKNQLVYQKKFKDQPTVVVEDLRLCTVKPSSENERRFCFEVVSPSKCCLLQADSERQQQAWISAVQNSIASAFQEHREDPHSPRQRLSSVSASSLGGGGGVDQENKGCKALEEVGAIPGNKQCCDCGEPGPDWASINLGITLCITCSGIHRSLGVHFSKVRSLTLDSWEPELIKLMCELGNTVINRIYEARIDEITIKKPHPSRDKESWIRSKYVEKKFIQKLPGTAGTQDRTIQRPPLKPKPNRATLPRVTEDEEDLSGLHPGALLYRSAALQNFPVMADALAHGADVNWVNVAEESSTPLIQAVSANALAACEFLLQNGANVNQADSNGRGPLHHATILGHTGLVCLFLKRGADYNARDKNQKDPITIAVDNANADIVTLLRIAKMNKEMREMDGAFGQSGDETYQDIFRDFSHMASNNPEKLNRRSADPKS</sequence>
<evidence type="ECO:0000256" key="9">
    <source>
        <dbReference type="SAM" id="MobiDB-lite"/>
    </source>
</evidence>
<dbReference type="SUPFAM" id="SSF50729">
    <property type="entry name" value="PH domain-like"/>
    <property type="match status" value="1"/>
</dbReference>
<feature type="domain" description="PH" evidence="10">
    <location>
        <begin position="182"/>
        <end position="277"/>
    </location>
</feature>
<dbReference type="InterPro" id="IPR038508">
    <property type="entry name" value="ArfGAP_dom_sf"/>
</dbReference>
<dbReference type="SUPFAM" id="SSF103657">
    <property type="entry name" value="BAR/IMD domain-like"/>
    <property type="match status" value="1"/>
</dbReference>
<dbReference type="Pfam" id="PF16746">
    <property type="entry name" value="BAR_3"/>
    <property type="match status" value="2"/>
</dbReference>
<dbReference type="GeneTree" id="ENSGT00940000160289"/>
<dbReference type="Pfam" id="PF00169">
    <property type="entry name" value="PH"/>
    <property type="match status" value="1"/>
</dbReference>
<dbReference type="InterPro" id="IPR036770">
    <property type="entry name" value="Ankyrin_rpt-contain_sf"/>
</dbReference>
<evidence type="ECO:0000256" key="5">
    <source>
        <dbReference type="ARBA" id="ARBA00023043"/>
    </source>
</evidence>
<name>A0A8C9YWT7_SANLU</name>
<dbReference type="PROSITE" id="PS50115">
    <property type="entry name" value="ARFGAP"/>
    <property type="match status" value="1"/>
</dbReference>
<keyword evidence="1 8" id="KW-0479">Metal-binding</keyword>
<evidence type="ECO:0000259" key="10">
    <source>
        <dbReference type="PROSITE" id="PS50003"/>
    </source>
</evidence>
<feature type="region of interest" description="Disordered" evidence="9">
    <location>
        <begin position="432"/>
        <end position="462"/>
    </location>
</feature>
<dbReference type="FunFam" id="1.25.40.20:FF:000020">
    <property type="entry name" value="Arf-GAP with coiled-coil, ANK repeat and PH domain-containing protein 2"/>
    <property type="match status" value="1"/>
</dbReference>
<dbReference type="InterPro" id="IPR045258">
    <property type="entry name" value="ACAP1/2/3-like"/>
</dbReference>
<dbReference type="SMART" id="SM00248">
    <property type="entry name" value="ANK"/>
    <property type="match status" value="3"/>
</dbReference>
<dbReference type="FunFam" id="1.10.220.150:FF:000007">
    <property type="entry name" value="Arf-GAP with coiled-coil, ANK repeat and PH domain-containing protein 2"/>
    <property type="match status" value="1"/>
</dbReference>
<feature type="repeat" description="ANK" evidence="6">
    <location>
        <begin position="504"/>
        <end position="536"/>
    </location>
</feature>
<evidence type="ECO:0000256" key="8">
    <source>
        <dbReference type="RuleBase" id="RU369028"/>
    </source>
</evidence>
<evidence type="ECO:0000256" key="4">
    <source>
        <dbReference type="ARBA" id="ARBA00022833"/>
    </source>
</evidence>
<dbReference type="Ensembl" id="ENSSLUT00000032165.1">
    <property type="protein sequence ID" value="ENSSLUP00000031171.1"/>
    <property type="gene ID" value="ENSSLUG00000013809.1"/>
</dbReference>
<dbReference type="PANTHER" id="PTHR23180">
    <property type="entry name" value="CENTAURIN/ARF"/>
    <property type="match status" value="1"/>
</dbReference>
<keyword evidence="8" id="KW-0967">Endosome</keyword>
<evidence type="ECO:0000259" key="11">
    <source>
        <dbReference type="PROSITE" id="PS50115"/>
    </source>
</evidence>
<feature type="region of interest" description="Disordered" evidence="9">
    <location>
        <begin position="281"/>
        <end position="306"/>
    </location>
</feature>
<dbReference type="InterPro" id="IPR001164">
    <property type="entry name" value="ArfGAP_dom"/>
</dbReference>
<proteinExistence type="predicted"/>
<keyword evidence="5 6" id="KW-0040">ANK repeat</keyword>
<dbReference type="InterPro" id="IPR001849">
    <property type="entry name" value="PH_domain"/>
</dbReference>
<comment type="function">
    <text evidence="8">GTPase-activating protein for the ADP ribosylation factor family.</text>
</comment>
<comment type="domain">
    <text evidence="8">The BAR domain mediates homodimerization, it can neither bind membrane nor impart curvature, but instead requires the neighboring PH domain to achieve these functions.</text>
</comment>
<comment type="subcellular location">
    <subcellularLocation>
        <location evidence="8">Endosome membrane</location>
        <topology evidence="8">Peripheral membrane protein</topology>
    </subcellularLocation>
</comment>
<evidence type="ECO:0000256" key="6">
    <source>
        <dbReference type="PROSITE-ProRule" id="PRU00023"/>
    </source>
</evidence>
<evidence type="ECO:0000313" key="12">
    <source>
        <dbReference type="Ensembl" id="ENSSLUP00000031171.1"/>
    </source>
</evidence>
<feature type="repeat" description="ANK" evidence="6">
    <location>
        <begin position="537"/>
        <end position="569"/>
    </location>
</feature>
<dbReference type="InterPro" id="IPR004148">
    <property type="entry name" value="BAR_dom"/>
</dbReference>
<dbReference type="GO" id="GO:0008270">
    <property type="term" value="F:zinc ion binding"/>
    <property type="evidence" value="ECO:0007669"/>
    <property type="project" value="UniProtKB-KW"/>
</dbReference>
<dbReference type="Gene3D" id="2.30.29.30">
    <property type="entry name" value="Pleckstrin-homology domain (PH domain)/Phosphotyrosine-binding domain (PTB)"/>
    <property type="match status" value="1"/>
</dbReference>
<dbReference type="Pfam" id="PF12796">
    <property type="entry name" value="Ank_2"/>
    <property type="match status" value="1"/>
</dbReference>
<accession>A0A8C9YWT7</accession>
<dbReference type="AlphaFoldDB" id="A0A8C9YWT7"/>
<reference evidence="12" key="2">
    <citation type="submission" date="2025-09" db="UniProtKB">
        <authorList>
            <consortium name="Ensembl"/>
        </authorList>
    </citation>
    <scope>IDENTIFICATION</scope>
</reference>
<comment type="activity regulation">
    <text evidence="8">GAP activity stimulated by phosphatidylinositol 4,5-bisphosphate (PIP2) and phosphatidic acid.</text>
</comment>
<dbReference type="SUPFAM" id="SSF48403">
    <property type="entry name" value="Ankyrin repeat"/>
    <property type="match status" value="1"/>
</dbReference>
<dbReference type="InterPro" id="IPR002110">
    <property type="entry name" value="Ankyrin_rpt"/>
</dbReference>
<keyword evidence="13" id="KW-1185">Reference proteome</keyword>
<dbReference type="Proteomes" id="UP000694568">
    <property type="component" value="Unplaced"/>
</dbReference>
<dbReference type="SUPFAM" id="SSF57863">
    <property type="entry name" value="ArfGap/RecO-like zinc finger"/>
    <property type="match status" value="1"/>
</dbReference>
<dbReference type="CDD" id="cd13250">
    <property type="entry name" value="PH_ACAP"/>
    <property type="match status" value="1"/>
</dbReference>
<dbReference type="Pfam" id="PF01412">
    <property type="entry name" value="ArfGap"/>
    <property type="match status" value="1"/>
</dbReference>
<dbReference type="Gene3D" id="1.10.220.150">
    <property type="entry name" value="Arf GTPase activating protein"/>
    <property type="match status" value="1"/>
</dbReference>
<dbReference type="PANTHER" id="PTHR23180:SF197">
    <property type="entry name" value="ARF-GAP WITH COILED-COIL, ANK REPEAT AND PH DOMAIN-CONTAINING PROTEIN 1"/>
    <property type="match status" value="1"/>
</dbReference>
<dbReference type="PROSITE" id="PS50297">
    <property type="entry name" value="ANK_REP_REGION"/>
    <property type="match status" value="2"/>
</dbReference>
<dbReference type="InterPro" id="IPR011993">
    <property type="entry name" value="PH-like_dom_sf"/>
</dbReference>
<reference evidence="12" key="1">
    <citation type="submission" date="2025-08" db="UniProtKB">
        <authorList>
            <consortium name="Ensembl"/>
        </authorList>
    </citation>
    <scope>IDENTIFICATION</scope>
</reference>
<dbReference type="GO" id="GO:0010008">
    <property type="term" value="C:endosome membrane"/>
    <property type="evidence" value="ECO:0007669"/>
    <property type="project" value="UniProtKB-SubCell"/>
</dbReference>
<keyword evidence="3 7" id="KW-0863">Zinc-finger</keyword>
<feature type="domain" description="Arf-GAP" evidence="11">
    <location>
        <begin position="315"/>
        <end position="434"/>
    </location>
</feature>
<evidence type="ECO:0000256" key="7">
    <source>
        <dbReference type="PROSITE-ProRule" id="PRU00288"/>
    </source>
</evidence>
<dbReference type="SMART" id="SM00105">
    <property type="entry name" value="ArfGap"/>
    <property type="match status" value="1"/>
</dbReference>
<evidence type="ECO:0000256" key="2">
    <source>
        <dbReference type="ARBA" id="ARBA00022737"/>
    </source>
</evidence>
<keyword evidence="2 8" id="KW-0677">Repeat</keyword>
<dbReference type="PROSITE" id="PS50088">
    <property type="entry name" value="ANK_REPEAT"/>
    <property type="match status" value="2"/>
</dbReference>
<dbReference type="SMART" id="SM00233">
    <property type="entry name" value="PH"/>
    <property type="match status" value="1"/>
</dbReference>
<dbReference type="Gene3D" id="1.25.40.20">
    <property type="entry name" value="Ankyrin repeat-containing domain"/>
    <property type="match status" value="1"/>
</dbReference>
<evidence type="ECO:0000256" key="3">
    <source>
        <dbReference type="ARBA" id="ARBA00022771"/>
    </source>
</evidence>
<gene>
    <name evidence="12" type="primary">acap1</name>
</gene>
<evidence type="ECO:0000256" key="1">
    <source>
        <dbReference type="ARBA" id="ARBA00022723"/>
    </source>
</evidence>
<comment type="domain">
    <text evidence="8">PH domain binds phospholipids including phosphatidic acid, phosphatidylinositol 3-phosphate, phosphatidylinositol 3,5-bisphosphate (PIP2) and phosphatidylinositol 3,4,5-trisphosphate (PIP3). May mediate protein binding to PIP2 or PIP3 containing membranes.</text>
</comment>
<keyword evidence="8" id="KW-0343">GTPase activation</keyword>
<dbReference type="InterPro" id="IPR027267">
    <property type="entry name" value="AH/BAR_dom_sf"/>
</dbReference>
<organism evidence="12 13">
    <name type="scientific">Sander lucioperca</name>
    <name type="common">Pike-perch</name>
    <name type="synonym">Perca lucioperca</name>
    <dbReference type="NCBI Taxonomy" id="283035"/>
    <lineage>
        <taxon>Eukaryota</taxon>
        <taxon>Metazoa</taxon>
        <taxon>Chordata</taxon>
        <taxon>Craniata</taxon>
        <taxon>Vertebrata</taxon>
        <taxon>Euteleostomi</taxon>
        <taxon>Actinopterygii</taxon>
        <taxon>Neopterygii</taxon>
        <taxon>Teleostei</taxon>
        <taxon>Neoteleostei</taxon>
        <taxon>Acanthomorphata</taxon>
        <taxon>Eupercaria</taxon>
        <taxon>Perciformes</taxon>
        <taxon>Percoidei</taxon>
        <taxon>Percidae</taxon>
        <taxon>Luciopercinae</taxon>
        <taxon>Sander</taxon>
    </lineage>
</organism>
<protein>
    <recommendedName>
        <fullName evidence="8">Arf-GAP with coiled-coil, ANK repeat and PH domain-containing protein</fullName>
        <shortName evidence="8">Cnt-b</shortName>
    </recommendedName>
    <alternativeName>
        <fullName evidence="8">Centaurin-beta</fullName>
    </alternativeName>
</protein>
<dbReference type="PROSITE" id="PS50003">
    <property type="entry name" value="PH_DOMAIN"/>
    <property type="match status" value="1"/>
</dbReference>
<dbReference type="Gene3D" id="1.20.1270.60">
    <property type="entry name" value="Arfaptin homology (AH) domain/BAR domain"/>
    <property type="match status" value="2"/>
</dbReference>
<dbReference type="FunFam" id="2.30.29.30:FF:000026">
    <property type="entry name" value="Arf-GAP with coiled-coil, ANK repeat and PH domain-containing protein 2"/>
    <property type="match status" value="1"/>
</dbReference>
<dbReference type="GO" id="GO:0005096">
    <property type="term" value="F:GTPase activator activity"/>
    <property type="evidence" value="ECO:0007669"/>
    <property type="project" value="UniProtKB-KW"/>
</dbReference>
<keyword evidence="4 8" id="KW-0862">Zinc</keyword>